<feature type="domain" description="C2H2-type" evidence="9">
    <location>
        <begin position="101"/>
        <end position="128"/>
    </location>
</feature>
<dbReference type="InterPro" id="IPR036236">
    <property type="entry name" value="Znf_C2H2_sf"/>
</dbReference>
<accession>A0A9Q0KXS2</accession>
<feature type="domain" description="C2H2-type" evidence="9">
    <location>
        <begin position="31"/>
        <end position="57"/>
    </location>
</feature>
<keyword evidence="7" id="KW-0539">Nucleus</keyword>
<protein>
    <recommendedName>
        <fullName evidence="9">C2H2-type domain-containing protein</fullName>
    </recommendedName>
</protein>
<keyword evidence="4" id="KW-0862">Zinc</keyword>
<feature type="domain" description="C2H2-type" evidence="9">
    <location>
        <begin position="60"/>
        <end position="90"/>
    </location>
</feature>
<sequence>MDQYQVGGPPGKLHQASLRHALCLTCKDRLFTCPVDDCPSSYRRKDHLNRHLLQHQGNLFNCPVENCGRKFAFQSNMKRHVKEMHEEQESSSCETEGQKQHVCEDCGKVFEFASRLRKHEESHVKLDTVEAICGEPGCMKPFTNVECLKAHIQSSHQHVTCEICGQKHLKKNIKRHLRMHEAGVSSSDIKCGFKGCQHTFTTKSNLSQHIKSAHLAVRPFSCRIHGCDKKFPYRHVRDNHEKSGIHIYVQGDFVESDELFRSKPRGGRKRACPSVETLLRKRVTPPSLMDSVSKQGAEYVEWLLSRLDEEE</sequence>
<evidence type="ECO:0000256" key="7">
    <source>
        <dbReference type="ARBA" id="ARBA00023242"/>
    </source>
</evidence>
<proteinExistence type="predicted"/>
<keyword evidence="11" id="KW-1185">Reference proteome</keyword>
<dbReference type="GO" id="GO:0003700">
    <property type="term" value="F:DNA-binding transcription factor activity"/>
    <property type="evidence" value="ECO:0007669"/>
    <property type="project" value="TreeGrafter"/>
</dbReference>
<evidence type="ECO:0000313" key="11">
    <source>
        <dbReference type="Proteomes" id="UP001141806"/>
    </source>
</evidence>
<dbReference type="InterPro" id="IPR013087">
    <property type="entry name" value="Znf_C2H2_type"/>
</dbReference>
<dbReference type="EMBL" id="JAMYWD010000002">
    <property type="protein sequence ID" value="KAJ4978832.1"/>
    <property type="molecule type" value="Genomic_DNA"/>
</dbReference>
<dbReference type="PROSITE" id="PS50157">
    <property type="entry name" value="ZINC_FINGER_C2H2_2"/>
    <property type="match status" value="4"/>
</dbReference>
<evidence type="ECO:0000256" key="4">
    <source>
        <dbReference type="ARBA" id="ARBA00022833"/>
    </source>
</evidence>
<dbReference type="Pfam" id="PF00096">
    <property type="entry name" value="zf-C2H2"/>
    <property type="match status" value="4"/>
</dbReference>
<dbReference type="GO" id="GO:0005730">
    <property type="term" value="C:nucleolus"/>
    <property type="evidence" value="ECO:0007669"/>
    <property type="project" value="TreeGrafter"/>
</dbReference>
<dbReference type="OrthoDB" id="427030at2759"/>
<reference evidence="10" key="1">
    <citation type="journal article" date="2023" name="Plant J.">
        <title>The genome of the king protea, Protea cynaroides.</title>
        <authorList>
            <person name="Chang J."/>
            <person name="Duong T.A."/>
            <person name="Schoeman C."/>
            <person name="Ma X."/>
            <person name="Roodt D."/>
            <person name="Barker N."/>
            <person name="Li Z."/>
            <person name="Van de Peer Y."/>
            <person name="Mizrachi E."/>
        </authorList>
    </citation>
    <scope>NUCLEOTIDE SEQUENCE</scope>
    <source>
        <tissue evidence="10">Young leaves</tissue>
    </source>
</reference>
<evidence type="ECO:0000256" key="5">
    <source>
        <dbReference type="ARBA" id="ARBA00023015"/>
    </source>
</evidence>
<dbReference type="PANTHER" id="PTHR46179">
    <property type="entry name" value="ZINC FINGER PROTEIN"/>
    <property type="match status" value="1"/>
</dbReference>
<dbReference type="Proteomes" id="UP001141806">
    <property type="component" value="Unassembled WGS sequence"/>
</dbReference>
<gene>
    <name evidence="10" type="ORF">NE237_009612</name>
</gene>
<dbReference type="InterPro" id="IPR051061">
    <property type="entry name" value="Zinc_finger_trans_reg"/>
</dbReference>
<keyword evidence="3 8" id="KW-0863">Zinc-finger</keyword>
<evidence type="ECO:0000256" key="6">
    <source>
        <dbReference type="ARBA" id="ARBA00023163"/>
    </source>
</evidence>
<dbReference type="AlphaFoldDB" id="A0A9Q0KXS2"/>
<organism evidence="10 11">
    <name type="scientific">Protea cynaroides</name>
    <dbReference type="NCBI Taxonomy" id="273540"/>
    <lineage>
        <taxon>Eukaryota</taxon>
        <taxon>Viridiplantae</taxon>
        <taxon>Streptophyta</taxon>
        <taxon>Embryophyta</taxon>
        <taxon>Tracheophyta</taxon>
        <taxon>Spermatophyta</taxon>
        <taxon>Magnoliopsida</taxon>
        <taxon>Proteales</taxon>
        <taxon>Proteaceae</taxon>
        <taxon>Protea</taxon>
    </lineage>
</organism>
<comment type="caution">
    <text evidence="10">The sequence shown here is derived from an EMBL/GenBank/DDBJ whole genome shotgun (WGS) entry which is preliminary data.</text>
</comment>
<dbReference type="Gene3D" id="3.30.160.60">
    <property type="entry name" value="Classic Zinc Finger"/>
    <property type="match status" value="4"/>
</dbReference>
<keyword evidence="2" id="KW-0479">Metal-binding</keyword>
<evidence type="ECO:0000256" key="8">
    <source>
        <dbReference type="PROSITE-ProRule" id="PRU00042"/>
    </source>
</evidence>
<comment type="subcellular location">
    <subcellularLocation>
        <location evidence="1">Nucleus</location>
    </subcellularLocation>
</comment>
<name>A0A9Q0KXS2_9MAGN</name>
<dbReference type="SUPFAM" id="SSF57667">
    <property type="entry name" value="beta-beta-alpha zinc fingers"/>
    <property type="match status" value="3"/>
</dbReference>
<keyword evidence="5" id="KW-0805">Transcription regulation</keyword>
<evidence type="ECO:0000256" key="3">
    <source>
        <dbReference type="ARBA" id="ARBA00022771"/>
    </source>
</evidence>
<keyword evidence="6" id="KW-0804">Transcription</keyword>
<evidence type="ECO:0000256" key="1">
    <source>
        <dbReference type="ARBA" id="ARBA00004123"/>
    </source>
</evidence>
<evidence type="ECO:0000256" key="2">
    <source>
        <dbReference type="ARBA" id="ARBA00022723"/>
    </source>
</evidence>
<dbReference type="GO" id="GO:0006357">
    <property type="term" value="P:regulation of transcription by RNA polymerase II"/>
    <property type="evidence" value="ECO:0007669"/>
    <property type="project" value="TreeGrafter"/>
</dbReference>
<dbReference type="GO" id="GO:0008270">
    <property type="term" value="F:zinc ion binding"/>
    <property type="evidence" value="ECO:0007669"/>
    <property type="project" value="UniProtKB-KW"/>
</dbReference>
<dbReference type="PROSITE" id="PS00028">
    <property type="entry name" value="ZINC_FINGER_C2H2_1"/>
    <property type="match status" value="6"/>
</dbReference>
<evidence type="ECO:0000259" key="9">
    <source>
        <dbReference type="PROSITE" id="PS50157"/>
    </source>
</evidence>
<feature type="domain" description="C2H2-type" evidence="9">
    <location>
        <begin position="189"/>
        <end position="219"/>
    </location>
</feature>
<dbReference type="PANTHER" id="PTHR46179:SF13">
    <property type="entry name" value="C2H2-TYPE DOMAIN-CONTAINING PROTEIN"/>
    <property type="match status" value="1"/>
</dbReference>
<dbReference type="SMART" id="SM00355">
    <property type="entry name" value="ZnF_C2H2"/>
    <property type="match status" value="7"/>
</dbReference>
<dbReference type="GO" id="GO:0080084">
    <property type="term" value="F:5S rDNA binding"/>
    <property type="evidence" value="ECO:0007669"/>
    <property type="project" value="TreeGrafter"/>
</dbReference>
<evidence type="ECO:0000313" key="10">
    <source>
        <dbReference type="EMBL" id="KAJ4978832.1"/>
    </source>
</evidence>